<evidence type="ECO:0000313" key="2">
    <source>
        <dbReference type="EnsemblPlants" id="OMERI05G11000.2"/>
    </source>
</evidence>
<dbReference type="HOGENOM" id="CLU_109990_0_0_1"/>
<reference evidence="2" key="1">
    <citation type="submission" date="2015-04" db="UniProtKB">
        <authorList>
            <consortium name="EnsemblPlants"/>
        </authorList>
    </citation>
    <scope>IDENTIFICATION</scope>
</reference>
<feature type="region of interest" description="Disordered" evidence="1">
    <location>
        <begin position="21"/>
        <end position="42"/>
    </location>
</feature>
<dbReference type="EnsemblPlants" id="OMERI05G11000.2">
    <property type="protein sequence ID" value="OMERI05G11000.2"/>
    <property type="gene ID" value="OMERI05G11000"/>
</dbReference>
<name>A0A0E0DQ51_9ORYZ</name>
<evidence type="ECO:0000313" key="3">
    <source>
        <dbReference type="Proteomes" id="UP000008021"/>
    </source>
</evidence>
<dbReference type="Gramene" id="OMERI05G11000.2">
    <property type="protein sequence ID" value="OMERI05G11000.2"/>
    <property type="gene ID" value="OMERI05G11000"/>
</dbReference>
<protein>
    <submittedName>
        <fullName evidence="2">Uncharacterized protein</fullName>
    </submittedName>
</protein>
<accession>A0A0E0DQ51</accession>
<organism evidence="2">
    <name type="scientific">Oryza meridionalis</name>
    <dbReference type="NCBI Taxonomy" id="40149"/>
    <lineage>
        <taxon>Eukaryota</taxon>
        <taxon>Viridiplantae</taxon>
        <taxon>Streptophyta</taxon>
        <taxon>Embryophyta</taxon>
        <taxon>Tracheophyta</taxon>
        <taxon>Spermatophyta</taxon>
        <taxon>Magnoliopsida</taxon>
        <taxon>Liliopsida</taxon>
        <taxon>Poales</taxon>
        <taxon>Poaceae</taxon>
        <taxon>BOP clade</taxon>
        <taxon>Oryzoideae</taxon>
        <taxon>Oryzeae</taxon>
        <taxon>Oryzinae</taxon>
        <taxon>Oryza</taxon>
    </lineage>
</organism>
<sequence length="189" mass="20974">MNPAKNLTYKPQTSAAAKLAHLPPHHQERKNAAREEKIQEPEELMSSGGCRWWLCRWWPTTEVEDMGRHGGVRLHPLLHPPHVPPRHRPELVGLLRRVVGVFLCCTGASRRGASRVGGAVGEQEVKASAEHAAEMERLISQLPLFTLASSLAALLKSSRAHCRHPLLLRAISSEEGDCRLRIQGSSETM</sequence>
<dbReference type="Proteomes" id="UP000008021">
    <property type="component" value="Chromosome 5"/>
</dbReference>
<keyword evidence="3" id="KW-1185">Reference proteome</keyword>
<proteinExistence type="predicted"/>
<reference evidence="2" key="2">
    <citation type="submission" date="2018-05" db="EMBL/GenBank/DDBJ databases">
        <title>OmerRS3 (Oryza meridionalis Reference Sequence Version 3).</title>
        <authorList>
            <person name="Zhang J."/>
            <person name="Kudrna D."/>
            <person name="Lee S."/>
            <person name="Talag J."/>
            <person name="Welchert J."/>
            <person name="Wing R.A."/>
        </authorList>
    </citation>
    <scope>NUCLEOTIDE SEQUENCE [LARGE SCALE GENOMIC DNA]</scope>
    <source>
        <strain evidence="2">cv. OR44</strain>
    </source>
</reference>
<evidence type="ECO:0000256" key="1">
    <source>
        <dbReference type="SAM" id="MobiDB-lite"/>
    </source>
</evidence>
<feature type="compositionally biased region" description="Basic and acidic residues" evidence="1">
    <location>
        <begin position="25"/>
        <end position="40"/>
    </location>
</feature>
<dbReference type="AlphaFoldDB" id="A0A0E0DQ51"/>